<dbReference type="GO" id="GO:0016740">
    <property type="term" value="F:transferase activity"/>
    <property type="evidence" value="ECO:0007669"/>
    <property type="project" value="UniProtKB-KW"/>
</dbReference>
<keyword evidence="3" id="KW-0472">Membrane</keyword>
<dbReference type="Proteomes" id="UP001530400">
    <property type="component" value="Unassembled WGS sequence"/>
</dbReference>
<evidence type="ECO:0000313" key="6">
    <source>
        <dbReference type="Proteomes" id="UP001530400"/>
    </source>
</evidence>
<dbReference type="AlphaFoldDB" id="A0ABD3Q3H3"/>
<feature type="domain" description="Glycosyl transferase CAP10" evidence="4">
    <location>
        <begin position="236"/>
        <end position="465"/>
    </location>
</feature>
<sequence length="505" mass="57309">MNVRRSSSHSIFQPAMDATLSASRRKSLFLFSTIAIYALLTLLMEDSSEQTYHARFLSGQSTDIASSERRGESKYISSPDIHVKSFTIRDALKTQGAYKSNFGFAVYSPTQDSFTLYYPSKSKWKTGCNKLILAFEAVCTTLRDMNITSSQEVVLPISGGDSPSVKMTDCVTSDNYPCFDHHSPVLQFGSGFVKPVIPGEIVMPMPQNDHLQCFQEYSYSGKLCPQYVRRKYYDTEWQDLIPQVVWRGTDFTYLGHYRNLRRPEFDEDLGALIKTDKASAVEAMKSLYDELVPRWKGVTLTAEAEQEANAHGSLPWANIKFSHFVYQGKKTDTALGRTYTAFESSGIPAVGQFMSLDELSQYKYHIDLGGGGGTTWSGTLEKLALPGLLFHHVTPMKDYFHDDLKAWEHYVPVKEDLSDLKEKFDWAEANQEEARRIAQRSTEWVKVSFGEEGFESTFSKFYREPLEALVGAYQHVDDWEHILDQADMKPIMKCSGIHDSQCEQL</sequence>
<keyword evidence="6" id="KW-1185">Reference proteome</keyword>
<keyword evidence="2" id="KW-0808">Transferase</keyword>
<reference evidence="5 6" key="1">
    <citation type="submission" date="2024-10" db="EMBL/GenBank/DDBJ databases">
        <title>Updated reference genomes for cyclostephanoid diatoms.</title>
        <authorList>
            <person name="Roberts W.R."/>
            <person name="Alverson A.J."/>
        </authorList>
    </citation>
    <scope>NUCLEOTIDE SEQUENCE [LARGE SCALE GENOMIC DNA]</scope>
    <source>
        <strain evidence="5 6">AJA010-31</strain>
    </source>
</reference>
<dbReference type="InterPro" id="IPR051091">
    <property type="entry name" value="O-Glucosyltr/Glycosyltrsf_90"/>
</dbReference>
<dbReference type="Pfam" id="PF05686">
    <property type="entry name" value="Glyco_transf_90"/>
    <property type="match status" value="1"/>
</dbReference>
<feature type="transmembrane region" description="Helical" evidence="3">
    <location>
        <begin position="28"/>
        <end position="44"/>
    </location>
</feature>
<evidence type="ECO:0000256" key="2">
    <source>
        <dbReference type="ARBA" id="ARBA00022679"/>
    </source>
</evidence>
<evidence type="ECO:0000313" key="5">
    <source>
        <dbReference type="EMBL" id="KAL3794735.1"/>
    </source>
</evidence>
<dbReference type="EMBL" id="JALLPJ020000343">
    <property type="protein sequence ID" value="KAL3794735.1"/>
    <property type="molecule type" value="Genomic_DNA"/>
</dbReference>
<dbReference type="PANTHER" id="PTHR12203:SF35">
    <property type="entry name" value="PROTEIN O-GLUCOSYLTRANSFERASE 1"/>
    <property type="match status" value="1"/>
</dbReference>
<comment type="caution">
    <text evidence="5">The sequence shown here is derived from an EMBL/GenBank/DDBJ whole genome shotgun (WGS) entry which is preliminary data.</text>
</comment>
<accession>A0ABD3Q3H3</accession>
<evidence type="ECO:0000259" key="4">
    <source>
        <dbReference type="SMART" id="SM00672"/>
    </source>
</evidence>
<comment type="similarity">
    <text evidence="1">Belongs to the glycosyltransferase 90 family.</text>
</comment>
<proteinExistence type="inferred from homology"/>
<dbReference type="PANTHER" id="PTHR12203">
    <property type="entry name" value="KDEL LYS-ASP-GLU-LEU CONTAINING - RELATED"/>
    <property type="match status" value="1"/>
</dbReference>
<dbReference type="InterPro" id="IPR006598">
    <property type="entry name" value="CAP10"/>
</dbReference>
<organism evidence="5 6">
    <name type="scientific">Cyclotella atomus</name>
    <dbReference type="NCBI Taxonomy" id="382360"/>
    <lineage>
        <taxon>Eukaryota</taxon>
        <taxon>Sar</taxon>
        <taxon>Stramenopiles</taxon>
        <taxon>Ochrophyta</taxon>
        <taxon>Bacillariophyta</taxon>
        <taxon>Coscinodiscophyceae</taxon>
        <taxon>Thalassiosirophycidae</taxon>
        <taxon>Stephanodiscales</taxon>
        <taxon>Stephanodiscaceae</taxon>
        <taxon>Cyclotella</taxon>
    </lineage>
</organism>
<name>A0ABD3Q3H3_9STRA</name>
<evidence type="ECO:0000256" key="1">
    <source>
        <dbReference type="ARBA" id="ARBA00010118"/>
    </source>
</evidence>
<protein>
    <recommendedName>
        <fullName evidence="4">Glycosyl transferase CAP10 domain-containing protein</fullName>
    </recommendedName>
</protein>
<gene>
    <name evidence="5" type="ORF">ACHAWO_010292</name>
</gene>
<evidence type="ECO:0000256" key="3">
    <source>
        <dbReference type="SAM" id="Phobius"/>
    </source>
</evidence>
<keyword evidence="3" id="KW-0812">Transmembrane</keyword>
<dbReference type="SMART" id="SM00672">
    <property type="entry name" value="CAP10"/>
    <property type="match status" value="1"/>
</dbReference>
<keyword evidence="3" id="KW-1133">Transmembrane helix</keyword>